<dbReference type="EMBL" id="MU005792">
    <property type="protein sequence ID" value="KAF2702791.1"/>
    <property type="molecule type" value="Genomic_DNA"/>
</dbReference>
<protein>
    <submittedName>
        <fullName evidence="2">Uncharacterized protein</fullName>
    </submittedName>
</protein>
<name>A0A6G1JRD5_9PLEO</name>
<evidence type="ECO:0000256" key="1">
    <source>
        <dbReference type="SAM" id="Coils"/>
    </source>
</evidence>
<organism evidence="2 3">
    <name type="scientific">Pleomassaria siparia CBS 279.74</name>
    <dbReference type="NCBI Taxonomy" id="1314801"/>
    <lineage>
        <taxon>Eukaryota</taxon>
        <taxon>Fungi</taxon>
        <taxon>Dikarya</taxon>
        <taxon>Ascomycota</taxon>
        <taxon>Pezizomycotina</taxon>
        <taxon>Dothideomycetes</taxon>
        <taxon>Pleosporomycetidae</taxon>
        <taxon>Pleosporales</taxon>
        <taxon>Pleomassariaceae</taxon>
        <taxon>Pleomassaria</taxon>
    </lineage>
</organism>
<sequence>MSSVRRSCQLALSTSKFTPHLNNVSRRPFSQSSACERGTLPLFHEPSTPELATILTTINRRVLLPLHLTKDQAKLVYKLENKTKLEAEPIEITLGDVTYPLEHLNVNKDIPPRWPTVKKVVDLSKTDNDWENVVRMMEGFHDAGKLFKPSWKEMIVNKLADAGQYQLMFRTAQRAAVTGLRLDNPSLIKTVFATLEWRALNSNWDAQETKKALILAEQFTELLEDDEHMGRKVTVTTGDVRASPFTIALLLELAAARAKKHTGGNDVDGKVARYSTRLLQATKQDEFLTATLPDMIKVVTTPIEPQEAVQKTAGLVRDAKMAMRDLTRLWTAIRVAKEVLGSQMPMPADADKLENELRTELQNAEQALKALDELSQHRFKQTMTGLTKFIGLLKAV</sequence>
<reference evidence="2" key="1">
    <citation type="journal article" date="2020" name="Stud. Mycol.">
        <title>101 Dothideomycetes genomes: a test case for predicting lifestyles and emergence of pathogens.</title>
        <authorList>
            <person name="Haridas S."/>
            <person name="Albert R."/>
            <person name="Binder M."/>
            <person name="Bloem J."/>
            <person name="Labutti K."/>
            <person name="Salamov A."/>
            <person name="Andreopoulos B."/>
            <person name="Baker S."/>
            <person name="Barry K."/>
            <person name="Bills G."/>
            <person name="Bluhm B."/>
            <person name="Cannon C."/>
            <person name="Castanera R."/>
            <person name="Culley D."/>
            <person name="Daum C."/>
            <person name="Ezra D."/>
            <person name="Gonzalez J."/>
            <person name="Henrissat B."/>
            <person name="Kuo A."/>
            <person name="Liang C."/>
            <person name="Lipzen A."/>
            <person name="Lutzoni F."/>
            <person name="Magnuson J."/>
            <person name="Mondo S."/>
            <person name="Nolan M."/>
            <person name="Ohm R."/>
            <person name="Pangilinan J."/>
            <person name="Park H.-J."/>
            <person name="Ramirez L."/>
            <person name="Alfaro M."/>
            <person name="Sun H."/>
            <person name="Tritt A."/>
            <person name="Yoshinaga Y."/>
            <person name="Zwiers L.-H."/>
            <person name="Turgeon B."/>
            <person name="Goodwin S."/>
            <person name="Spatafora J."/>
            <person name="Crous P."/>
            <person name="Grigoriev I."/>
        </authorList>
    </citation>
    <scope>NUCLEOTIDE SEQUENCE</scope>
    <source>
        <strain evidence="2">CBS 279.74</strain>
    </source>
</reference>
<feature type="coiled-coil region" evidence="1">
    <location>
        <begin position="350"/>
        <end position="377"/>
    </location>
</feature>
<gene>
    <name evidence="2" type="ORF">K504DRAFT_474378</name>
</gene>
<proteinExistence type="predicted"/>
<evidence type="ECO:0000313" key="3">
    <source>
        <dbReference type="Proteomes" id="UP000799428"/>
    </source>
</evidence>
<dbReference type="Proteomes" id="UP000799428">
    <property type="component" value="Unassembled WGS sequence"/>
</dbReference>
<evidence type="ECO:0000313" key="2">
    <source>
        <dbReference type="EMBL" id="KAF2702791.1"/>
    </source>
</evidence>
<keyword evidence="3" id="KW-1185">Reference proteome</keyword>
<accession>A0A6G1JRD5</accession>
<dbReference type="OrthoDB" id="5405126at2759"/>
<dbReference type="AlphaFoldDB" id="A0A6G1JRD5"/>
<keyword evidence="1" id="KW-0175">Coiled coil</keyword>